<dbReference type="InterPro" id="IPR004360">
    <property type="entry name" value="Glyas_Fos-R_dOase_dom"/>
</dbReference>
<evidence type="ECO:0000313" key="3">
    <source>
        <dbReference type="Proteomes" id="UP000197468"/>
    </source>
</evidence>
<accession>A0A246J2W9</accession>
<reference evidence="2 3" key="1">
    <citation type="journal article" date="2008" name="Int. J. Syst. Evol. Microbiol.">
        <title>Description of Roseateles aquatilis sp. nov. and Roseateles terrae sp. nov., in the class Betaproteobacteria, and emended description of the genus Roseateles.</title>
        <authorList>
            <person name="Gomila M."/>
            <person name="Bowien B."/>
            <person name="Falsen E."/>
            <person name="Moore E.R."/>
            <person name="Lalucat J."/>
        </authorList>
    </citation>
    <scope>NUCLEOTIDE SEQUENCE [LARGE SCALE GENOMIC DNA]</scope>
    <source>
        <strain evidence="2 3">CCUG 48205</strain>
    </source>
</reference>
<dbReference type="PROSITE" id="PS51819">
    <property type="entry name" value="VOC"/>
    <property type="match status" value="1"/>
</dbReference>
<keyword evidence="3" id="KW-1185">Reference proteome</keyword>
<dbReference type="SUPFAM" id="SSF54593">
    <property type="entry name" value="Glyoxalase/Bleomycin resistance protein/Dihydroxybiphenyl dioxygenase"/>
    <property type="match status" value="1"/>
</dbReference>
<dbReference type="InterPro" id="IPR037523">
    <property type="entry name" value="VOC_core"/>
</dbReference>
<gene>
    <name evidence="2" type="ORF">CDN99_19765</name>
</gene>
<dbReference type="InterPro" id="IPR029068">
    <property type="entry name" value="Glyas_Bleomycin-R_OHBP_Dase"/>
</dbReference>
<protein>
    <recommendedName>
        <fullName evidence="1">VOC domain-containing protein</fullName>
    </recommendedName>
</protein>
<sequence>MATLDHLILKVNDLAESLGFYTGILGFSNEGTSGPFTVIRVGPDCQLQLAPWGTAGMEHYAFSVTPDEFERIFARVQAAGIGHGPSFHAVGTNTGPGEEVGARGAAPTLYFNDPNQHLIEIRAYPLA</sequence>
<dbReference type="Pfam" id="PF00903">
    <property type="entry name" value="Glyoxalase"/>
    <property type="match status" value="1"/>
</dbReference>
<evidence type="ECO:0000259" key="1">
    <source>
        <dbReference type="PROSITE" id="PS51819"/>
    </source>
</evidence>
<dbReference type="RefSeq" id="WP_088386610.1">
    <property type="nucleotide sequence ID" value="NZ_NIOF01000010.1"/>
</dbReference>
<dbReference type="OrthoDB" id="9812656at2"/>
<organism evidence="2 3">
    <name type="scientific">Roseateles aquatilis</name>
    <dbReference type="NCBI Taxonomy" id="431061"/>
    <lineage>
        <taxon>Bacteria</taxon>
        <taxon>Pseudomonadati</taxon>
        <taxon>Pseudomonadota</taxon>
        <taxon>Betaproteobacteria</taxon>
        <taxon>Burkholderiales</taxon>
        <taxon>Sphaerotilaceae</taxon>
        <taxon>Roseateles</taxon>
    </lineage>
</organism>
<dbReference type="AlphaFoldDB" id="A0A246J2W9"/>
<dbReference type="Proteomes" id="UP000197468">
    <property type="component" value="Unassembled WGS sequence"/>
</dbReference>
<comment type="caution">
    <text evidence="2">The sequence shown here is derived from an EMBL/GenBank/DDBJ whole genome shotgun (WGS) entry which is preliminary data.</text>
</comment>
<dbReference type="Gene3D" id="3.10.180.10">
    <property type="entry name" value="2,3-Dihydroxybiphenyl 1,2-Dioxygenase, domain 1"/>
    <property type="match status" value="1"/>
</dbReference>
<evidence type="ECO:0000313" key="2">
    <source>
        <dbReference type="EMBL" id="OWQ86941.1"/>
    </source>
</evidence>
<feature type="domain" description="VOC" evidence="1">
    <location>
        <begin position="3"/>
        <end position="124"/>
    </location>
</feature>
<dbReference type="EMBL" id="NIOF01000010">
    <property type="protein sequence ID" value="OWQ86941.1"/>
    <property type="molecule type" value="Genomic_DNA"/>
</dbReference>
<proteinExistence type="predicted"/>
<name>A0A246J2W9_9BURK</name>